<dbReference type="Pfam" id="PF00005">
    <property type="entry name" value="ABC_tran"/>
    <property type="match status" value="1"/>
</dbReference>
<dbReference type="InterPro" id="IPR027417">
    <property type="entry name" value="P-loop_NTPase"/>
</dbReference>
<name>A0ABM7SDR0_9HELI</name>
<dbReference type="SUPFAM" id="SSF52540">
    <property type="entry name" value="P-loop containing nucleoside triphosphate hydrolases"/>
    <property type="match status" value="1"/>
</dbReference>
<keyword evidence="2" id="KW-0812">Transmembrane</keyword>
<accession>A0ABM7SDR0</accession>
<keyword evidence="9" id="KW-1185">Reference proteome</keyword>
<comment type="subcellular location">
    <subcellularLocation>
        <location evidence="1">Cell membrane</location>
        <topology evidence="1">Multi-pass membrane protein</topology>
    </subcellularLocation>
</comment>
<dbReference type="PROSITE" id="PS50893">
    <property type="entry name" value="ABC_TRANSPORTER_2"/>
    <property type="match status" value="1"/>
</dbReference>
<dbReference type="SMART" id="SM00382">
    <property type="entry name" value="AAA"/>
    <property type="match status" value="1"/>
</dbReference>
<evidence type="ECO:0000256" key="3">
    <source>
        <dbReference type="ARBA" id="ARBA00022741"/>
    </source>
</evidence>
<dbReference type="Proteomes" id="UP000826146">
    <property type="component" value="Chromosome"/>
</dbReference>
<evidence type="ECO:0000313" key="8">
    <source>
        <dbReference type="EMBL" id="BCZ18895.1"/>
    </source>
</evidence>
<evidence type="ECO:0000256" key="6">
    <source>
        <dbReference type="ARBA" id="ARBA00023136"/>
    </source>
</evidence>
<dbReference type="InterPro" id="IPR003439">
    <property type="entry name" value="ABC_transporter-like_ATP-bd"/>
</dbReference>
<dbReference type="EMBL" id="AP024819">
    <property type="protein sequence ID" value="BCZ18895.1"/>
    <property type="molecule type" value="Genomic_DNA"/>
</dbReference>
<evidence type="ECO:0000256" key="5">
    <source>
        <dbReference type="ARBA" id="ARBA00022989"/>
    </source>
</evidence>
<gene>
    <name evidence="8" type="ORF">NHP190012_05370</name>
</gene>
<protein>
    <recommendedName>
        <fullName evidence="7">ABC transporter domain-containing protein</fullName>
    </recommendedName>
</protein>
<keyword evidence="3" id="KW-0547">Nucleotide-binding</keyword>
<dbReference type="InterPro" id="IPR017871">
    <property type="entry name" value="ABC_transporter-like_CS"/>
</dbReference>
<keyword evidence="5" id="KW-1133">Transmembrane helix</keyword>
<dbReference type="CDD" id="cd03228">
    <property type="entry name" value="ABCC_MRP_Like"/>
    <property type="match status" value="1"/>
</dbReference>
<evidence type="ECO:0000256" key="2">
    <source>
        <dbReference type="ARBA" id="ARBA00022692"/>
    </source>
</evidence>
<feature type="domain" description="ABC transporter" evidence="7">
    <location>
        <begin position="83"/>
        <end position="293"/>
    </location>
</feature>
<keyword evidence="6" id="KW-0472">Membrane</keyword>
<dbReference type="PANTHER" id="PTHR24221:SF654">
    <property type="entry name" value="ATP-BINDING CASSETTE SUB-FAMILY B MEMBER 6"/>
    <property type="match status" value="1"/>
</dbReference>
<evidence type="ECO:0000259" key="7">
    <source>
        <dbReference type="PROSITE" id="PS50893"/>
    </source>
</evidence>
<evidence type="ECO:0000313" key="9">
    <source>
        <dbReference type="Proteomes" id="UP000826146"/>
    </source>
</evidence>
<reference evidence="8 9" key="1">
    <citation type="submission" date="2021-07" db="EMBL/GenBank/DDBJ databases">
        <title>Novel Helicobacter sp. Isolated from a cat.</title>
        <authorList>
            <person name="Rimbara E."/>
            <person name="Suzuki M."/>
        </authorList>
    </citation>
    <scope>NUCLEOTIDE SEQUENCE [LARGE SCALE GENOMIC DNA]</scope>
    <source>
        <strain evidence="9">NHP19-012</strain>
    </source>
</reference>
<dbReference type="Gene3D" id="3.40.50.300">
    <property type="entry name" value="P-loop containing nucleotide triphosphate hydrolases"/>
    <property type="match status" value="1"/>
</dbReference>
<keyword evidence="4" id="KW-0067">ATP-binding</keyword>
<dbReference type="InterPro" id="IPR039421">
    <property type="entry name" value="Type_1_exporter"/>
</dbReference>
<dbReference type="InterPro" id="IPR003593">
    <property type="entry name" value="AAA+_ATPase"/>
</dbReference>
<organism evidence="8 9">
    <name type="scientific">Helicobacter gastrofelis</name>
    <dbReference type="NCBI Taxonomy" id="2849642"/>
    <lineage>
        <taxon>Bacteria</taxon>
        <taxon>Pseudomonadati</taxon>
        <taxon>Campylobacterota</taxon>
        <taxon>Epsilonproteobacteria</taxon>
        <taxon>Campylobacterales</taxon>
        <taxon>Helicobacteraceae</taxon>
        <taxon>Helicobacter</taxon>
    </lineage>
</organism>
<sequence>MGFSLLILSVAYVLYKYGEAKMVLPIISMYALALYRMLPSLNRILEQYNIICYRQQAIHGVYKDLSHPIQEEGVLELPFKEAIRLKNINFAYKHTHPILQNINLEIKRGQRVAFVGPSGCGKSTLVDIIMGVLYPNAGQIFIDNTPLTSQNIRTWRQKIGYIPQHIYLFDGSVAENVACGSPLDEKRVIEVCKMAHIYDFLCQHSGIETTIGEGGINLSGGQKQRLGIARALYDNPEILVLDEATSALDTPTEAKIMDEIYGVAEDKTLLIIAHRLSTIERCNVKIDLSKPAV</sequence>
<evidence type="ECO:0000256" key="1">
    <source>
        <dbReference type="ARBA" id="ARBA00004651"/>
    </source>
</evidence>
<dbReference type="InterPro" id="IPR036640">
    <property type="entry name" value="ABC1_TM_sf"/>
</dbReference>
<proteinExistence type="predicted"/>
<evidence type="ECO:0000256" key="4">
    <source>
        <dbReference type="ARBA" id="ARBA00022840"/>
    </source>
</evidence>
<dbReference type="PANTHER" id="PTHR24221">
    <property type="entry name" value="ATP-BINDING CASSETTE SUB-FAMILY B"/>
    <property type="match status" value="1"/>
</dbReference>
<dbReference type="PROSITE" id="PS00211">
    <property type="entry name" value="ABC_TRANSPORTER_1"/>
    <property type="match status" value="1"/>
</dbReference>
<dbReference type="Gene3D" id="1.20.1560.10">
    <property type="entry name" value="ABC transporter type 1, transmembrane domain"/>
    <property type="match status" value="1"/>
</dbReference>